<dbReference type="Proteomes" id="UP000199649">
    <property type="component" value="Chromosome I"/>
</dbReference>
<evidence type="ECO:0000256" key="8">
    <source>
        <dbReference type="ARBA" id="ARBA00022840"/>
    </source>
</evidence>
<evidence type="ECO:0000256" key="6">
    <source>
        <dbReference type="ARBA" id="ARBA00022741"/>
    </source>
</evidence>
<dbReference type="InterPro" id="IPR009080">
    <property type="entry name" value="tRNAsynth_Ia_anticodon-bd"/>
</dbReference>
<dbReference type="STRING" id="684552.SAMN04489719_2044"/>
<keyword evidence="4 12" id="KW-0436">Ligase</keyword>
<comment type="similarity">
    <text evidence="1 12">Belongs to the class-I aminoacyl-tRNA synthetase family.</text>
</comment>
<dbReference type="Pfam" id="PF01406">
    <property type="entry name" value="tRNA-synt_1e"/>
    <property type="match status" value="1"/>
</dbReference>
<feature type="binding site" evidence="12">
    <location>
        <position position="312"/>
    </location>
    <ligand>
        <name>ATP</name>
        <dbReference type="ChEBI" id="CHEBI:30616"/>
    </ligand>
</feature>
<dbReference type="GO" id="GO:0008270">
    <property type="term" value="F:zinc ion binding"/>
    <property type="evidence" value="ECO:0007669"/>
    <property type="project" value="UniProtKB-UniRule"/>
</dbReference>
<feature type="binding site" evidence="12">
    <location>
        <position position="70"/>
    </location>
    <ligand>
        <name>Zn(2+)</name>
        <dbReference type="ChEBI" id="CHEBI:29105"/>
    </ligand>
</feature>
<feature type="binding site" evidence="12">
    <location>
        <position position="282"/>
    </location>
    <ligand>
        <name>Zn(2+)</name>
        <dbReference type="ChEBI" id="CHEBI:29105"/>
    </ligand>
</feature>
<feature type="short sequence motif" description="'KMSKS' region" evidence="12">
    <location>
        <begin position="309"/>
        <end position="313"/>
    </location>
</feature>
<proteinExistence type="inferred from homology"/>
<evidence type="ECO:0000256" key="4">
    <source>
        <dbReference type="ARBA" id="ARBA00022598"/>
    </source>
</evidence>
<keyword evidence="3 12" id="KW-0963">Cytoplasm</keyword>
<feature type="binding site" evidence="12">
    <location>
        <position position="253"/>
    </location>
    <ligand>
        <name>Zn(2+)</name>
        <dbReference type="ChEBI" id="CHEBI:29105"/>
    </ligand>
</feature>
<evidence type="ECO:0000256" key="2">
    <source>
        <dbReference type="ARBA" id="ARBA00011245"/>
    </source>
</evidence>
<dbReference type="PANTHER" id="PTHR10890">
    <property type="entry name" value="CYSTEINYL-TRNA SYNTHETASE"/>
    <property type="match status" value="1"/>
</dbReference>
<comment type="subunit">
    <text evidence="2 12">Monomer.</text>
</comment>
<comment type="catalytic activity">
    <reaction evidence="11 12">
        <text>tRNA(Cys) + L-cysteine + ATP = L-cysteinyl-tRNA(Cys) + AMP + diphosphate</text>
        <dbReference type="Rhea" id="RHEA:17773"/>
        <dbReference type="Rhea" id="RHEA-COMP:9661"/>
        <dbReference type="Rhea" id="RHEA-COMP:9679"/>
        <dbReference type="ChEBI" id="CHEBI:30616"/>
        <dbReference type="ChEBI" id="CHEBI:33019"/>
        <dbReference type="ChEBI" id="CHEBI:35235"/>
        <dbReference type="ChEBI" id="CHEBI:78442"/>
        <dbReference type="ChEBI" id="CHEBI:78517"/>
        <dbReference type="ChEBI" id="CHEBI:456215"/>
        <dbReference type="EC" id="6.1.1.16"/>
    </reaction>
</comment>
<dbReference type="AlphaFoldDB" id="A0A1H1R879"/>
<name>A0A1H1R879_9MICO</name>
<gene>
    <name evidence="12" type="primary">cysS</name>
    <name evidence="14" type="ORF">SAMN04489719_2044</name>
</gene>
<evidence type="ECO:0000313" key="14">
    <source>
        <dbReference type="EMBL" id="SDS31893.1"/>
    </source>
</evidence>
<keyword evidence="15" id="KW-1185">Reference proteome</keyword>
<dbReference type="Gene3D" id="1.20.120.1910">
    <property type="entry name" value="Cysteine-tRNA ligase, C-terminal anti-codon recognition domain"/>
    <property type="match status" value="1"/>
</dbReference>
<dbReference type="PRINTS" id="PR00983">
    <property type="entry name" value="TRNASYNTHCYS"/>
</dbReference>
<dbReference type="InterPro" id="IPR015803">
    <property type="entry name" value="Cys-tRNA-ligase"/>
</dbReference>
<dbReference type="InterPro" id="IPR015273">
    <property type="entry name" value="Cys-tRNA-synt_Ia_DALR"/>
</dbReference>
<dbReference type="Pfam" id="PF23493">
    <property type="entry name" value="CysS_C"/>
    <property type="match status" value="1"/>
</dbReference>
<dbReference type="InterPro" id="IPR056411">
    <property type="entry name" value="CysS_C"/>
</dbReference>
<evidence type="ECO:0000256" key="11">
    <source>
        <dbReference type="ARBA" id="ARBA00047398"/>
    </source>
</evidence>
<evidence type="ECO:0000256" key="9">
    <source>
        <dbReference type="ARBA" id="ARBA00022917"/>
    </source>
</evidence>
<dbReference type="InterPro" id="IPR032678">
    <property type="entry name" value="tRNA-synt_1_cat_dom"/>
</dbReference>
<feature type="domain" description="Cysteinyl-tRNA synthetase class Ia DALR" evidence="13">
    <location>
        <begin position="390"/>
        <end position="449"/>
    </location>
</feature>
<keyword evidence="10 12" id="KW-0030">Aminoacyl-tRNA synthetase</keyword>
<dbReference type="EC" id="6.1.1.16" evidence="12"/>
<dbReference type="GO" id="GO:0005524">
    <property type="term" value="F:ATP binding"/>
    <property type="evidence" value="ECO:0007669"/>
    <property type="project" value="UniProtKB-UniRule"/>
</dbReference>
<accession>A0A1H1R879</accession>
<keyword evidence="5 12" id="KW-0479">Metal-binding</keyword>
<evidence type="ECO:0000256" key="3">
    <source>
        <dbReference type="ARBA" id="ARBA00022490"/>
    </source>
</evidence>
<evidence type="ECO:0000256" key="1">
    <source>
        <dbReference type="ARBA" id="ARBA00005594"/>
    </source>
</evidence>
<dbReference type="SUPFAM" id="SSF47323">
    <property type="entry name" value="Anticodon-binding domain of a subclass of class I aminoacyl-tRNA synthetases"/>
    <property type="match status" value="1"/>
</dbReference>
<dbReference type="HAMAP" id="MF_00041">
    <property type="entry name" value="Cys_tRNA_synth"/>
    <property type="match status" value="1"/>
</dbReference>
<dbReference type="GO" id="GO:0005829">
    <property type="term" value="C:cytosol"/>
    <property type="evidence" value="ECO:0007669"/>
    <property type="project" value="TreeGrafter"/>
</dbReference>
<feature type="binding site" evidence="12">
    <location>
        <position position="278"/>
    </location>
    <ligand>
        <name>Zn(2+)</name>
        <dbReference type="ChEBI" id="CHEBI:29105"/>
    </ligand>
</feature>
<keyword evidence="8 12" id="KW-0067">ATP-binding</keyword>
<dbReference type="InterPro" id="IPR024909">
    <property type="entry name" value="Cys-tRNA/MSH_ligase"/>
</dbReference>
<keyword evidence="7 12" id="KW-0862">Zinc</keyword>
<evidence type="ECO:0000256" key="12">
    <source>
        <dbReference type="HAMAP-Rule" id="MF_00041"/>
    </source>
</evidence>
<dbReference type="GO" id="GO:0006423">
    <property type="term" value="P:cysteinyl-tRNA aminoacylation"/>
    <property type="evidence" value="ECO:0007669"/>
    <property type="project" value="UniProtKB-UniRule"/>
</dbReference>
<evidence type="ECO:0000259" key="13">
    <source>
        <dbReference type="SMART" id="SM00840"/>
    </source>
</evidence>
<reference evidence="15" key="1">
    <citation type="submission" date="2016-10" db="EMBL/GenBank/DDBJ databases">
        <authorList>
            <person name="Varghese N."/>
            <person name="Submissions S."/>
        </authorList>
    </citation>
    <scope>NUCLEOTIDE SEQUENCE [LARGE SCALE GENOMIC DNA]</scope>
    <source>
        <strain evidence="15">DSM 22965</strain>
    </source>
</reference>
<comment type="cofactor">
    <cofactor evidence="12">
        <name>Zn(2+)</name>
        <dbReference type="ChEBI" id="CHEBI:29105"/>
    </cofactor>
    <text evidence="12">Binds 1 zinc ion per subunit.</text>
</comment>
<dbReference type="EMBL" id="LT629734">
    <property type="protein sequence ID" value="SDS31893.1"/>
    <property type="molecule type" value="Genomic_DNA"/>
</dbReference>
<dbReference type="PANTHER" id="PTHR10890:SF30">
    <property type="entry name" value="CYSTEINE--TRNA LIGASE"/>
    <property type="match status" value="1"/>
</dbReference>
<evidence type="ECO:0000256" key="10">
    <source>
        <dbReference type="ARBA" id="ARBA00023146"/>
    </source>
</evidence>
<keyword evidence="6 12" id="KW-0547">Nucleotide-binding</keyword>
<dbReference type="NCBIfam" id="TIGR00435">
    <property type="entry name" value="cysS"/>
    <property type="match status" value="1"/>
</dbReference>
<comment type="subcellular location">
    <subcellularLocation>
        <location evidence="12">Cytoplasm</location>
    </subcellularLocation>
</comment>
<dbReference type="Pfam" id="PF09190">
    <property type="entry name" value="DALR_2"/>
    <property type="match status" value="1"/>
</dbReference>
<protein>
    <recommendedName>
        <fullName evidence="12">Cysteine--tRNA ligase</fullName>
        <ecNumber evidence="12">6.1.1.16</ecNumber>
    </recommendedName>
    <alternativeName>
        <fullName evidence="12">Cysteinyl-tRNA synthetase</fullName>
        <shortName evidence="12">CysRS</shortName>
    </alternativeName>
</protein>
<dbReference type="Gene3D" id="3.40.50.620">
    <property type="entry name" value="HUPs"/>
    <property type="match status" value="1"/>
</dbReference>
<keyword evidence="9 12" id="KW-0648">Protein biosynthesis</keyword>
<evidence type="ECO:0000256" key="5">
    <source>
        <dbReference type="ARBA" id="ARBA00022723"/>
    </source>
</evidence>
<dbReference type="SUPFAM" id="SSF52374">
    <property type="entry name" value="Nucleotidylyl transferase"/>
    <property type="match status" value="1"/>
</dbReference>
<dbReference type="CDD" id="cd00672">
    <property type="entry name" value="CysRS_core"/>
    <property type="match status" value="1"/>
</dbReference>
<feature type="short sequence motif" description="'HIGH' region" evidence="12">
    <location>
        <begin position="72"/>
        <end position="82"/>
    </location>
</feature>
<evidence type="ECO:0000313" key="15">
    <source>
        <dbReference type="Proteomes" id="UP000199649"/>
    </source>
</evidence>
<dbReference type="SMART" id="SM00840">
    <property type="entry name" value="DALR_2"/>
    <property type="match status" value="1"/>
</dbReference>
<dbReference type="InterPro" id="IPR014729">
    <property type="entry name" value="Rossmann-like_a/b/a_fold"/>
</dbReference>
<evidence type="ECO:0000256" key="7">
    <source>
        <dbReference type="ARBA" id="ARBA00022833"/>
    </source>
</evidence>
<organism evidence="14 15">
    <name type="scientific">Agrococcus carbonis</name>
    <dbReference type="NCBI Taxonomy" id="684552"/>
    <lineage>
        <taxon>Bacteria</taxon>
        <taxon>Bacillati</taxon>
        <taxon>Actinomycetota</taxon>
        <taxon>Actinomycetes</taxon>
        <taxon>Micrococcales</taxon>
        <taxon>Microbacteriaceae</taxon>
        <taxon>Agrococcus</taxon>
    </lineage>
</organism>
<sequence>MLLALRAAPSPPLGRYRLRRPPCHPPAAERPGRERQVALGAVTVRIYDSKQQAIVDLQPLKPGEVSMYVCGPTVQSSPHIGHVRSAVAYDVWRRWLAHRGLRVTFVRNVTDIDDKVLVNAVDEPWWALAYRIELEFTAAYRAVGVLAPTYEPRATASVPEMHALIALLIERGHAYPALDGSADVYFDVRSWEQYGALTRQSIDKMEPAADADPRGKRDPRDFALWKARKDDEPASASWESPWGAGRPGWHIECSAMSRKYLGDAFDIHGGGLDLRFPHHENELAQSTAAGLGFASVWSHNGLVNVDGEKMSKSLGNSIFAADLLASVRPIVARYFLVAPHYRSTIDLRTAGGSLEGGSLAEAEAAFGRIEALLERAARAGELPGADVPDAFGAAMDDDLSTPQAVAVLHETTRAANAALDAGETDAGLARAGEVRAMLRVLGLDPADALWQSGASAETEALASLVESLLAERRQARAAKDFAASDRIRDALAAAGIAVEDGKDTTTWSIA</sequence>
<dbReference type="GO" id="GO:0004817">
    <property type="term" value="F:cysteine-tRNA ligase activity"/>
    <property type="evidence" value="ECO:0007669"/>
    <property type="project" value="UniProtKB-UniRule"/>
</dbReference>